<dbReference type="OrthoDB" id="9809635at2"/>
<evidence type="ECO:0000256" key="1">
    <source>
        <dbReference type="ARBA" id="ARBA00022801"/>
    </source>
</evidence>
<organism evidence="3 4">
    <name type="scientific">Streptomyces hoynatensis</name>
    <dbReference type="NCBI Taxonomy" id="1141874"/>
    <lineage>
        <taxon>Bacteria</taxon>
        <taxon>Bacillati</taxon>
        <taxon>Actinomycetota</taxon>
        <taxon>Actinomycetes</taxon>
        <taxon>Kitasatosporales</taxon>
        <taxon>Streptomycetaceae</taxon>
        <taxon>Streptomyces</taxon>
    </lineage>
</organism>
<evidence type="ECO:0000259" key="2">
    <source>
        <dbReference type="Pfam" id="PF00144"/>
    </source>
</evidence>
<gene>
    <name evidence="3" type="ORF">D7294_15540</name>
</gene>
<dbReference type="InterPro" id="IPR012338">
    <property type="entry name" value="Beta-lactam/transpept-like"/>
</dbReference>
<dbReference type="Proteomes" id="UP000272474">
    <property type="component" value="Unassembled WGS sequence"/>
</dbReference>
<dbReference type="InterPro" id="IPR050789">
    <property type="entry name" value="Diverse_Enzym_Activities"/>
</dbReference>
<dbReference type="Gene3D" id="3.40.710.10">
    <property type="entry name" value="DD-peptidase/beta-lactamase superfamily"/>
    <property type="match status" value="1"/>
</dbReference>
<dbReference type="SUPFAM" id="SSF56601">
    <property type="entry name" value="beta-lactamase/transpeptidase-like"/>
    <property type="match status" value="1"/>
</dbReference>
<feature type="domain" description="Beta-lactamase-related" evidence="2">
    <location>
        <begin position="35"/>
        <end position="363"/>
    </location>
</feature>
<evidence type="ECO:0000313" key="4">
    <source>
        <dbReference type="Proteomes" id="UP000272474"/>
    </source>
</evidence>
<dbReference type="PANTHER" id="PTHR43283:SF11">
    <property type="entry name" value="BETA-LACTAMASE-RELATED DOMAIN-CONTAINING PROTEIN"/>
    <property type="match status" value="1"/>
</dbReference>
<accession>A0A3A9Z1E8</accession>
<dbReference type="GO" id="GO:0016787">
    <property type="term" value="F:hydrolase activity"/>
    <property type="evidence" value="ECO:0007669"/>
    <property type="project" value="UniProtKB-KW"/>
</dbReference>
<sequence>MTVLRDGEAREAGLAPDRVARIAPACAAFLRPPARAYPGFVVLAARHGVVVVHEAGGDAVRYGAEGTVAPVPMRPDTVFDVASLSKLFTAVVVVRLAERGLLDLDAPVSGYLPGFPAVPVRSLLTHTSGLPAEIDLGPYPDHAARLAAIAAQPPAYRPGTGYLYSDLGPITAAAVAERVTGRRLDALVAELVTGPLGLADTGYRPLERPPGPAELARTAATERQPWTGRGMVHGTVHDENAYHLGGVAGHAGIFSTARDLAVLGQTMLNGGRYGRVRLLGEEWASRMLTEQNAGLGPAASRGLGWQLNQPGYMDELASPTAFGHSGFTGTSLVADPATGVLLVLLTNRVHPTRDQGADGAYRRAPARELARAVRESG</sequence>
<name>A0A3A9Z1E8_9ACTN</name>
<evidence type="ECO:0000313" key="3">
    <source>
        <dbReference type="EMBL" id="RKN41859.1"/>
    </source>
</evidence>
<dbReference type="EMBL" id="RBAL01000007">
    <property type="protein sequence ID" value="RKN41859.1"/>
    <property type="molecule type" value="Genomic_DNA"/>
</dbReference>
<dbReference type="InterPro" id="IPR001466">
    <property type="entry name" value="Beta-lactam-related"/>
</dbReference>
<comment type="caution">
    <text evidence="3">The sequence shown here is derived from an EMBL/GenBank/DDBJ whole genome shotgun (WGS) entry which is preliminary data.</text>
</comment>
<dbReference type="Pfam" id="PF00144">
    <property type="entry name" value="Beta-lactamase"/>
    <property type="match status" value="1"/>
</dbReference>
<dbReference type="AlphaFoldDB" id="A0A3A9Z1E8"/>
<proteinExistence type="predicted"/>
<protein>
    <recommendedName>
        <fullName evidence="2">Beta-lactamase-related domain-containing protein</fullName>
    </recommendedName>
</protein>
<dbReference type="PANTHER" id="PTHR43283">
    <property type="entry name" value="BETA-LACTAMASE-RELATED"/>
    <property type="match status" value="1"/>
</dbReference>
<reference evidence="3 4" key="1">
    <citation type="journal article" date="2014" name="Int. J. Syst. Evol. Microbiol.">
        <title>Streptomyces hoynatensis sp. nov., isolated from deep marine sediment.</title>
        <authorList>
            <person name="Veyisoglu A."/>
            <person name="Sahin N."/>
        </authorList>
    </citation>
    <scope>NUCLEOTIDE SEQUENCE [LARGE SCALE GENOMIC DNA]</scope>
    <source>
        <strain evidence="3 4">KCTC 29097</strain>
    </source>
</reference>
<dbReference type="RefSeq" id="WP_120679920.1">
    <property type="nucleotide sequence ID" value="NZ_RBAL01000007.1"/>
</dbReference>
<keyword evidence="4" id="KW-1185">Reference proteome</keyword>
<keyword evidence="1" id="KW-0378">Hydrolase</keyword>